<organism evidence="5 6">
    <name type="scientific">Dokdonia pacifica</name>
    <dbReference type="NCBI Taxonomy" id="1627892"/>
    <lineage>
        <taxon>Bacteria</taxon>
        <taxon>Pseudomonadati</taxon>
        <taxon>Bacteroidota</taxon>
        <taxon>Flavobacteriia</taxon>
        <taxon>Flavobacteriales</taxon>
        <taxon>Flavobacteriaceae</taxon>
        <taxon>Dokdonia</taxon>
    </lineage>
</organism>
<dbReference type="PANTHER" id="PTHR43179">
    <property type="entry name" value="RHAMNOSYLTRANSFERASE WBBL"/>
    <property type="match status" value="1"/>
</dbReference>
<dbReference type="EMBL" id="FZNY01000002">
    <property type="protein sequence ID" value="SNR77703.1"/>
    <property type="molecule type" value="Genomic_DNA"/>
</dbReference>
<evidence type="ECO:0000256" key="1">
    <source>
        <dbReference type="ARBA" id="ARBA00006739"/>
    </source>
</evidence>
<dbReference type="GO" id="GO:0016757">
    <property type="term" value="F:glycosyltransferase activity"/>
    <property type="evidence" value="ECO:0007669"/>
    <property type="project" value="UniProtKB-KW"/>
</dbReference>
<reference evidence="5 6" key="1">
    <citation type="submission" date="2017-06" db="EMBL/GenBank/DDBJ databases">
        <authorList>
            <person name="Kim H.J."/>
            <person name="Triplett B.A."/>
        </authorList>
    </citation>
    <scope>NUCLEOTIDE SEQUENCE [LARGE SCALE GENOMIC DNA]</scope>
    <source>
        <strain evidence="5 6">DSM 25597</strain>
    </source>
</reference>
<dbReference type="Pfam" id="PF00535">
    <property type="entry name" value="Glycos_transf_2"/>
    <property type="match status" value="1"/>
</dbReference>
<evidence type="ECO:0000256" key="3">
    <source>
        <dbReference type="ARBA" id="ARBA00022679"/>
    </source>
</evidence>
<evidence type="ECO:0000256" key="2">
    <source>
        <dbReference type="ARBA" id="ARBA00022676"/>
    </source>
</evidence>
<gene>
    <name evidence="5" type="ORF">SAMN06265376_102569</name>
</gene>
<dbReference type="Proteomes" id="UP000198379">
    <property type="component" value="Unassembled WGS sequence"/>
</dbReference>
<feature type="domain" description="Glycosyltransferase 2-like" evidence="4">
    <location>
        <begin position="19"/>
        <end position="130"/>
    </location>
</feature>
<dbReference type="PANTHER" id="PTHR43179:SF12">
    <property type="entry name" value="GALACTOFURANOSYLTRANSFERASE GLFT2"/>
    <property type="match status" value="1"/>
</dbReference>
<dbReference type="CDD" id="cd04186">
    <property type="entry name" value="GT_2_like_c"/>
    <property type="match status" value="1"/>
</dbReference>
<evidence type="ECO:0000313" key="6">
    <source>
        <dbReference type="Proteomes" id="UP000198379"/>
    </source>
</evidence>
<comment type="similarity">
    <text evidence="1">Belongs to the glycosyltransferase 2 family.</text>
</comment>
<name>A0A238Z484_9FLAO</name>
<dbReference type="InterPro" id="IPR029044">
    <property type="entry name" value="Nucleotide-diphossugar_trans"/>
</dbReference>
<keyword evidence="2" id="KW-0328">Glycosyltransferase</keyword>
<dbReference type="InterPro" id="IPR001173">
    <property type="entry name" value="Glyco_trans_2-like"/>
</dbReference>
<keyword evidence="3" id="KW-0808">Transferase</keyword>
<dbReference type="AlphaFoldDB" id="A0A238Z484"/>
<dbReference type="Gene3D" id="3.90.550.10">
    <property type="entry name" value="Spore Coat Polysaccharide Biosynthesis Protein SpsA, Chain A"/>
    <property type="match status" value="1"/>
</dbReference>
<protein>
    <recommendedName>
        <fullName evidence="4">Glycosyltransferase 2-like domain-containing protein</fullName>
    </recommendedName>
</protein>
<proteinExistence type="inferred from homology"/>
<evidence type="ECO:0000313" key="5">
    <source>
        <dbReference type="EMBL" id="SNR77703.1"/>
    </source>
</evidence>
<evidence type="ECO:0000259" key="4">
    <source>
        <dbReference type="Pfam" id="PF00535"/>
    </source>
</evidence>
<dbReference type="SUPFAM" id="SSF53448">
    <property type="entry name" value="Nucleotide-diphospho-sugar transferases"/>
    <property type="match status" value="1"/>
</dbReference>
<accession>A0A238Z484</accession>
<keyword evidence="6" id="KW-1185">Reference proteome</keyword>
<sequence length="347" mass="39708">MVCFRESKNPFICNVKTAIVILNWNGRALLERFLENVVKHSAHLATIYVADNASTDSSVAYCKEHFSEDVKIIQNKENGGYAKGYNDALRHVQADLYVLLNSDVNVEKGWLEPMLSVFENSPSIAVAQPKIKDLKRPTHFEYAGAAGGYIDALGYPYCRGRIFDTCEEDTGQYNDTVDVLWASGACLFIRANQYWEVNGLDEDFFAHQEEIDLCWRIKNKGYRIVAVGNSEVFHLGGATLSSANPQKTFYNFRNTLFAVVKNSPGLKYILRILMRLVLDGIAGAKFLLEGKPKHVWAIIKAHFSFYSHYPSLLKKRKALKQRQHYYQIRSIVFKYFIKNKKSYRDLL</sequence>